<evidence type="ECO:0000313" key="2">
    <source>
        <dbReference type="EMBL" id="RHM45414.1"/>
    </source>
</evidence>
<evidence type="ECO:0000313" key="1">
    <source>
        <dbReference type="EMBL" id="RGV33256.1"/>
    </source>
</evidence>
<name>A0A412WZE5_9BACT</name>
<dbReference type="AlphaFoldDB" id="A0A412WZE5"/>
<dbReference type="Proteomes" id="UP000283589">
    <property type="component" value="Unassembled WGS sequence"/>
</dbReference>
<dbReference type="Proteomes" id="UP000286038">
    <property type="component" value="Unassembled WGS sequence"/>
</dbReference>
<dbReference type="PROSITE" id="PS51257">
    <property type="entry name" value="PROKAR_LIPOPROTEIN"/>
    <property type="match status" value="1"/>
</dbReference>
<evidence type="ECO:0000313" key="4">
    <source>
        <dbReference type="Proteomes" id="UP000286038"/>
    </source>
</evidence>
<organism evidence="1 3">
    <name type="scientific">Butyricimonas virosa</name>
    <dbReference type="NCBI Taxonomy" id="544645"/>
    <lineage>
        <taxon>Bacteria</taxon>
        <taxon>Pseudomonadati</taxon>
        <taxon>Bacteroidota</taxon>
        <taxon>Bacteroidia</taxon>
        <taxon>Bacteroidales</taxon>
        <taxon>Odoribacteraceae</taxon>
        <taxon>Butyricimonas</taxon>
    </lineage>
</organism>
<comment type="caution">
    <text evidence="1">The sequence shown here is derived from an EMBL/GenBank/DDBJ whole genome shotgun (WGS) entry which is preliminary data.</text>
</comment>
<evidence type="ECO:0000313" key="3">
    <source>
        <dbReference type="Proteomes" id="UP000283589"/>
    </source>
</evidence>
<reference evidence="3 4" key="1">
    <citation type="submission" date="2018-08" db="EMBL/GenBank/DDBJ databases">
        <title>A genome reference for cultivated species of the human gut microbiota.</title>
        <authorList>
            <person name="Zou Y."/>
            <person name="Xue W."/>
            <person name="Luo G."/>
        </authorList>
    </citation>
    <scope>NUCLEOTIDE SEQUENCE [LARGE SCALE GENOMIC DNA]</scope>
    <source>
        <strain evidence="1 3">AF14-49</strain>
        <strain evidence="2 4">AF34-33</strain>
    </source>
</reference>
<dbReference type="RefSeq" id="WP_118260684.1">
    <property type="nucleotide sequence ID" value="NZ_CABJDM010000004.1"/>
</dbReference>
<gene>
    <name evidence="1" type="ORF">DWW18_11655</name>
    <name evidence="2" type="ORF">DWZ68_05700</name>
</gene>
<accession>A0A412WZE5</accession>
<sequence length="224" mass="26214">MKNNLVLLLILFLVVSCTNKTTDSGGSLFSGITRALTSEELSVIESIKKEFKEQVNRESSRSFTPLGLMRKNLSELDNFKLSTLPFYNFDVEKFYANPSPERLMECMIPSDKVNVFAERDGNLKFCFSIRKENDKWTFDEYIENWGNIISWLPDSLKKADSPQCKIFIHGSREYLTYKRNGNNLYFRITGEYIPTETLCEQFVDEYNQWLKNIQFIKAHPETFK</sequence>
<dbReference type="EMBL" id="QRPV01000004">
    <property type="protein sequence ID" value="RHM45414.1"/>
    <property type="molecule type" value="Genomic_DNA"/>
</dbReference>
<proteinExistence type="predicted"/>
<protein>
    <submittedName>
        <fullName evidence="1">Uncharacterized protein</fullName>
    </submittedName>
</protein>
<dbReference type="EMBL" id="QRZA01000014">
    <property type="protein sequence ID" value="RGV33256.1"/>
    <property type="molecule type" value="Genomic_DNA"/>
</dbReference>